<dbReference type="Pfam" id="PF04273">
    <property type="entry name" value="BLH_phosphatase"/>
    <property type="match status" value="1"/>
</dbReference>
<dbReference type="NCBIfam" id="TIGR01244">
    <property type="entry name" value="TIGR01244 family sulfur transferase"/>
    <property type="match status" value="1"/>
</dbReference>
<evidence type="ECO:0000313" key="2">
    <source>
        <dbReference type="EMBL" id="SEO15855.1"/>
    </source>
</evidence>
<keyword evidence="3" id="KW-1185">Reference proteome</keyword>
<proteinExistence type="predicted"/>
<dbReference type="EMBL" id="FODS01000002">
    <property type="protein sequence ID" value="SEO15855.1"/>
    <property type="molecule type" value="Genomic_DNA"/>
</dbReference>
<dbReference type="GO" id="GO:0016787">
    <property type="term" value="F:hydrolase activity"/>
    <property type="evidence" value="ECO:0007669"/>
    <property type="project" value="InterPro"/>
</dbReference>
<dbReference type="AlphaFoldDB" id="A0A1H8MER4"/>
<dbReference type="CDD" id="cd14503">
    <property type="entry name" value="PTP-bact"/>
    <property type="match status" value="1"/>
</dbReference>
<dbReference type="SUPFAM" id="SSF52799">
    <property type="entry name" value="(Phosphotyrosine protein) phosphatases II"/>
    <property type="match status" value="1"/>
</dbReference>
<organism evidence="2 3">
    <name type="scientific">Salinihabitans flavidus</name>
    <dbReference type="NCBI Taxonomy" id="569882"/>
    <lineage>
        <taxon>Bacteria</taxon>
        <taxon>Pseudomonadati</taxon>
        <taxon>Pseudomonadota</taxon>
        <taxon>Alphaproteobacteria</taxon>
        <taxon>Rhodobacterales</taxon>
        <taxon>Roseobacteraceae</taxon>
        <taxon>Salinihabitans</taxon>
    </lineage>
</organism>
<dbReference type="Proteomes" id="UP000198893">
    <property type="component" value="Unassembled WGS sequence"/>
</dbReference>
<dbReference type="InterPro" id="IPR029021">
    <property type="entry name" value="Prot-tyrosine_phosphatase-like"/>
</dbReference>
<accession>A0A1H8MER4</accession>
<sequence length="143" mass="15024">MDIRQITPRFSVSPQITVEDVPAIKAAGFTTIICNRPDAENPPPLQAEAIAQAARAAGLDFKVLPLTHETMTPDNVARQRAAIDDSSGPALAYCASGTRSTVAWILGNAGDVDADELLSAAARAGYQLGQLRPKISEIAANRG</sequence>
<reference evidence="2 3" key="1">
    <citation type="submission" date="2016-10" db="EMBL/GenBank/DDBJ databases">
        <authorList>
            <person name="de Groot N.N."/>
        </authorList>
    </citation>
    <scope>NUCLEOTIDE SEQUENCE [LARGE SCALE GENOMIC DNA]</scope>
    <source>
        <strain evidence="2 3">DSM 27842</strain>
    </source>
</reference>
<dbReference type="InterPro" id="IPR005939">
    <property type="entry name" value="BLH_phosphatase-like"/>
</dbReference>
<dbReference type="STRING" id="569882.SAMN04490248_10252"/>
<dbReference type="Gene3D" id="3.90.190.10">
    <property type="entry name" value="Protein tyrosine phosphatase superfamily"/>
    <property type="match status" value="1"/>
</dbReference>
<dbReference type="RefSeq" id="WP_093115001.1">
    <property type="nucleotide sequence ID" value="NZ_FODS01000002.1"/>
</dbReference>
<gene>
    <name evidence="2" type="ORF">SAMN04490248_10252</name>
</gene>
<feature type="domain" description="Beta-lactamase hydrolase-like protein phosphatase-like" evidence="1">
    <location>
        <begin position="2"/>
        <end position="110"/>
    </location>
</feature>
<dbReference type="OrthoDB" id="9805710at2"/>
<evidence type="ECO:0000313" key="3">
    <source>
        <dbReference type="Proteomes" id="UP000198893"/>
    </source>
</evidence>
<protein>
    <submittedName>
        <fullName evidence="2">TIGR01244 family protein</fullName>
    </submittedName>
</protein>
<evidence type="ECO:0000259" key="1">
    <source>
        <dbReference type="Pfam" id="PF04273"/>
    </source>
</evidence>
<name>A0A1H8MER4_9RHOB</name>